<feature type="domain" description="ABC transmembrane type-1" evidence="8">
    <location>
        <begin position="55"/>
        <end position="243"/>
    </location>
</feature>
<comment type="similarity">
    <text evidence="7">Belongs to the binding-protein-dependent transport system permease family.</text>
</comment>
<dbReference type="GO" id="GO:0005886">
    <property type="term" value="C:plasma membrane"/>
    <property type="evidence" value="ECO:0007669"/>
    <property type="project" value="UniProtKB-SubCell"/>
</dbReference>
<proteinExistence type="inferred from homology"/>
<feature type="transmembrane region" description="Helical" evidence="7">
    <location>
        <begin position="220"/>
        <end position="246"/>
    </location>
</feature>
<feature type="transmembrane region" description="Helical" evidence="7">
    <location>
        <begin position="93"/>
        <end position="114"/>
    </location>
</feature>
<dbReference type="Pfam" id="PF00528">
    <property type="entry name" value="BPD_transp_1"/>
    <property type="match status" value="1"/>
</dbReference>
<sequence>MRLSIWSLPLLSGAILIAIWYAAIAVFDIPHYTLPTPGAILGAIVEKRHLLFPALAQTGWAALLGFLLALFGGFTIAVILAGSKILKRALYPWVLTLQMVPVIVLIPIFVIWFGPGLPSIMAITFMISFFPIVANTTLGLVSTDQGLLDLFDTYGATKWQEIAKLRLPYALPHFLTGVKIAATLAPIGAITGDLLAGTSAGTSGLGYLLLQFRAGFYPPGIYAIAFLSALLGFAFVATVQLIYWLLLHRWHESSNRNQ</sequence>
<evidence type="ECO:0000256" key="3">
    <source>
        <dbReference type="ARBA" id="ARBA00022475"/>
    </source>
</evidence>
<feature type="transmembrane region" description="Helical" evidence="7">
    <location>
        <begin position="7"/>
        <end position="27"/>
    </location>
</feature>
<dbReference type="PANTHER" id="PTHR30151:SF41">
    <property type="entry name" value="ABC TRANSPORTER PERMEASE PROTEIN"/>
    <property type="match status" value="1"/>
</dbReference>
<evidence type="ECO:0000313" key="10">
    <source>
        <dbReference type="Proteomes" id="UP001304300"/>
    </source>
</evidence>
<dbReference type="InterPro" id="IPR035906">
    <property type="entry name" value="MetI-like_sf"/>
</dbReference>
<feature type="transmembrane region" description="Helical" evidence="7">
    <location>
        <begin position="60"/>
        <end position="81"/>
    </location>
</feature>
<comment type="subcellular location">
    <subcellularLocation>
        <location evidence="1 7">Cell membrane</location>
        <topology evidence="1 7">Multi-pass membrane protein</topology>
    </subcellularLocation>
</comment>
<organism evidence="9 10">
    <name type="scientific">Rubellicoccus peritrichatus</name>
    <dbReference type="NCBI Taxonomy" id="3080537"/>
    <lineage>
        <taxon>Bacteria</taxon>
        <taxon>Pseudomonadati</taxon>
        <taxon>Verrucomicrobiota</taxon>
        <taxon>Opitutia</taxon>
        <taxon>Puniceicoccales</taxon>
        <taxon>Cerasicoccaceae</taxon>
        <taxon>Rubellicoccus</taxon>
    </lineage>
</organism>
<gene>
    <name evidence="9" type="ORF">RZN69_02540</name>
</gene>
<dbReference type="PANTHER" id="PTHR30151">
    <property type="entry name" value="ALKANE SULFONATE ABC TRANSPORTER-RELATED, MEMBRANE SUBUNIT"/>
    <property type="match status" value="1"/>
</dbReference>
<dbReference type="CDD" id="cd06261">
    <property type="entry name" value="TM_PBP2"/>
    <property type="match status" value="1"/>
</dbReference>
<dbReference type="RefSeq" id="WP_317834435.1">
    <property type="nucleotide sequence ID" value="NZ_CP136920.1"/>
</dbReference>
<evidence type="ECO:0000256" key="4">
    <source>
        <dbReference type="ARBA" id="ARBA00022692"/>
    </source>
</evidence>
<evidence type="ECO:0000256" key="2">
    <source>
        <dbReference type="ARBA" id="ARBA00022448"/>
    </source>
</evidence>
<dbReference type="AlphaFoldDB" id="A0AAQ3LAL7"/>
<evidence type="ECO:0000256" key="6">
    <source>
        <dbReference type="ARBA" id="ARBA00023136"/>
    </source>
</evidence>
<keyword evidence="3" id="KW-1003">Cell membrane</keyword>
<evidence type="ECO:0000256" key="1">
    <source>
        <dbReference type="ARBA" id="ARBA00004651"/>
    </source>
</evidence>
<dbReference type="KEGG" id="puo:RZN69_02540"/>
<dbReference type="Gene3D" id="1.10.3720.10">
    <property type="entry name" value="MetI-like"/>
    <property type="match status" value="1"/>
</dbReference>
<dbReference type="PROSITE" id="PS50928">
    <property type="entry name" value="ABC_TM1"/>
    <property type="match status" value="1"/>
</dbReference>
<keyword evidence="10" id="KW-1185">Reference proteome</keyword>
<evidence type="ECO:0000259" key="8">
    <source>
        <dbReference type="PROSITE" id="PS50928"/>
    </source>
</evidence>
<evidence type="ECO:0000313" key="9">
    <source>
        <dbReference type="EMBL" id="WOO41951.1"/>
    </source>
</evidence>
<evidence type="ECO:0000256" key="7">
    <source>
        <dbReference type="RuleBase" id="RU363032"/>
    </source>
</evidence>
<keyword evidence="4 7" id="KW-0812">Transmembrane</keyword>
<dbReference type="GO" id="GO:0055085">
    <property type="term" value="P:transmembrane transport"/>
    <property type="evidence" value="ECO:0007669"/>
    <property type="project" value="InterPro"/>
</dbReference>
<name>A0AAQ3LAL7_9BACT</name>
<accession>A0AAQ3LAL7</accession>
<keyword evidence="6 7" id="KW-0472">Membrane</keyword>
<dbReference type="Proteomes" id="UP001304300">
    <property type="component" value="Chromosome"/>
</dbReference>
<feature type="transmembrane region" description="Helical" evidence="7">
    <location>
        <begin position="174"/>
        <end position="200"/>
    </location>
</feature>
<feature type="transmembrane region" description="Helical" evidence="7">
    <location>
        <begin position="120"/>
        <end position="141"/>
    </location>
</feature>
<reference evidence="9 10" key="1">
    <citation type="submission" date="2023-10" db="EMBL/GenBank/DDBJ databases">
        <title>Rubellicoccus peritrichatus gen. nov., sp. nov., isolated from an algae of coral reef tank.</title>
        <authorList>
            <person name="Luo J."/>
        </authorList>
    </citation>
    <scope>NUCLEOTIDE SEQUENCE [LARGE SCALE GENOMIC DNA]</scope>
    <source>
        <strain evidence="9 10">CR14</strain>
    </source>
</reference>
<dbReference type="EMBL" id="CP136920">
    <property type="protein sequence ID" value="WOO41951.1"/>
    <property type="molecule type" value="Genomic_DNA"/>
</dbReference>
<keyword evidence="2 7" id="KW-0813">Transport</keyword>
<dbReference type="InterPro" id="IPR000515">
    <property type="entry name" value="MetI-like"/>
</dbReference>
<keyword evidence="5 7" id="KW-1133">Transmembrane helix</keyword>
<evidence type="ECO:0000256" key="5">
    <source>
        <dbReference type="ARBA" id="ARBA00022989"/>
    </source>
</evidence>
<protein>
    <submittedName>
        <fullName evidence="9">ABC transporter permease</fullName>
    </submittedName>
</protein>
<dbReference type="SUPFAM" id="SSF161098">
    <property type="entry name" value="MetI-like"/>
    <property type="match status" value="1"/>
</dbReference>